<evidence type="ECO:0000256" key="2">
    <source>
        <dbReference type="ARBA" id="ARBA00006003"/>
    </source>
</evidence>
<keyword evidence="4" id="KW-0808">Transferase</keyword>
<dbReference type="InterPro" id="IPR038578">
    <property type="entry name" value="GT29-like_sf"/>
</dbReference>
<dbReference type="Pfam" id="PF00777">
    <property type="entry name" value="Glyco_transf_29"/>
    <property type="match status" value="1"/>
</dbReference>
<sequence length="760" mass="80117">MARMSWRGGAHAYVNDQPGAPASLRMTLLACTLVLGLCGALVLLSVRAQLSSVSDAPSARVPLAWPLVSAAPWPGKNTSAARRGAPSASADATAALRASREARAVRDAAAAAAATKRARQAALLRINALGAGFDRTKLEALWATPASGPRQQPALTLRKQSAPSRLPTRPAAASRGSAAVLDMSALRAPDKWRAAPAVLGARPAARPSASLPATPSASCARATARARGASGTAHAHECAAEAGAAETDELSAEAISVLLNESHSRPPAPPLVRRLAHCVTSLGKVRTLRRGPRLERSLAGSGGAASLSHTAQAQLLRAAPSSAASAQPEQLLSCAVVGSSDILRLHARASGGALGAQIDAHDVVIRINHAPTRGHERAVGNRTSYRLVNHVLLESWLLPRERRRAEFQTDLCSSTQRDVEVGCLYKERSAARLQLLTSYTAKRGASRMRRVGAPMHAVEDACARALPRAPMSGGFLAVLLAAQARCALPVHVYGFFPFCCHSTPFPTMRYKYYHSEATRWVCCSHSREPMEEEYDLLHTLRALGWVQLHAMPPQDAVGRKCSAVADERPHAEQHAARTVDGPFEPHADVATHAADFDCGELSIDRSACACRVCVAAAPRLCAQLNHTCVGFEVTRGSPHLATLKGSGGALVARQGVTFYALARAGRRARDRYREAADAAAPHHDLPCTPGVRSIVPTAAAKSCVVCAGVAASVCARTTGCTGYTVNKEKLFATLKTGQLQLIRALGATTFIRLSAQSQPV</sequence>
<evidence type="ECO:0000256" key="8">
    <source>
        <dbReference type="ARBA" id="ARBA00023034"/>
    </source>
</evidence>
<evidence type="ECO:0000256" key="10">
    <source>
        <dbReference type="ARBA" id="ARBA00023180"/>
    </source>
</evidence>
<keyword evidence="13" id="KW-1185">Reference proteome</keyword>
<dbReference type="PANTHER" id="PTHR11987">
    <property type="entry name" value="ALPHA-2,8-SIALYLTRANSFERASE"/>
    <property type="match status" value="1"/>
</dbReference>
<comment type="similarity">
    <text evidence="2">Belongs to the glycosyltransferase 29 family.</text>
</comment>
<dbReference type="GO" id="GO:0009311">
    <property type="term" value="P:oligosaccharide metabolic process"/>
    <property type="evidence" value="ECO:0007669"/>
    <property type="project" value="TreeGrafter"/>
</dbReference>
<keyword evidence="6" id="KW-0735">Signal-anchor</keyword>
<gene>
    <name evidence="12" type="ORF">KFE25_007104</name>
</gene>
<dbReference type="GO" id="GO:0000139">
    <property type="term" value="C:Golgi membrane"/>
    <property type="evidence" value="ECO:0007669"/>
    <property type="project" value="UniProtKB-SubCell"/>
</dbReference>
<name>A0A8J6CAV6_DIALT</name>
<proteinExistence type="inferred from homology"/>
<accession>A0A8J6CAV6</accession>
<evidence type="ECO:0000313" key="12">
    <source>
        <dbReference type="EMBL" id="KAG8468052.1"/>
    </source>
</evidence>
<keyword evidence="5" id="KW-0812">Transmembrane</keyword>
<evidence type="ECO:0000256" key="5">
    <source>
        <dbReference type="ARBA" id="ARBA00022692"/>
    </source>
</evidence>
<keyword evidence="8" id="KW-0333">Golgi apparatus</keyword>
<evidence type="ECO:0000256" key="3">
    <source>
        <dbReference type="ARBA" id="ARBA00022676"/>
    </source>
</evidence>
<dbReference type="InterPro" id="IPR001675">
    <property type="entry name" value="Glyco_trans_29"/>
</dbReference>
<comment type="caution">
    <text evidence="12">The sequence shown here is derived from an EMBL/GenBank/DDBJ whole genome shotgun (WGS) entry which is preliminary data.</text>
</comment>
<evidence type="ECO:0000313" key="13">
    <source>
        <dbReference type="Proteomes" id="UP000751190"/>
    </source>
</evidence>
<dbReference type="GO" id="GO:0006491">
    <property type="term" value="P:N-glycan processing"/>
    <property type="evidence" value="ECO:0007669"/>
    <property type="project" value="TreeGrafter"/>
</dbReference>
<evidence type="ECO:0000256" key="6">
    <source>
        <dbReference type="ARBA" id="ARBA00022968"/>
    </source>
</evidence>
<dbReference type="Proteomes" id="UP000751190">
    <property type="component" value="Unassembled WGS sequence"/>
</dbReference>
<dbReference type="InterPro" id="IPR050943">
    <property type="entry name" value="Glycosyltr_29_Sialyltrsf"/>
</dbReference>
<dbReference type="OrthoDB" id="10264956at2759"/>
<dbReference type="EMBL" id="JAGTXO010000005">
    <property type="protein sequence ID" value="KAG8468052.1"/>
    <property type="molecule type" value="Genomic_DNA"/>
</dbReference>
<dbReference type="Gene3D" id="3.90.1480.20">
    <property type="entry name" value="Glycosyl transferase family 29"/>
    <property type="match status" value="1"/>
</dbReference>
<feature type="compositionally biased region" description="Polar residues" evidence="11">
    <location>
        <begin position="149"/>
        <end position="163"/>
    </location>
</feature>
<evidence type="ECO:0000256" key="11">
    <source>
        <dbReference type="SAM" id="MobiDB-lite"/>
    </source>
</evidence>
<evidence type="ECO:0000256" key="7">
    <source>
        <dbReference type="ARBA" id="ARBA00022989"/>
    </source>
</evidence>
<keyword evidence="3" id="KW-0328">Glycosyltransferase</keyword>
<dbReference type="AlphaFoldDB" id="A0A8J6CAV6"/>
<organism evidence="12 13">
    <name type="scientific">Diacronema lutheri</name>
    <name type="common">Unicellular marine alga</name>
    <name type="synonym">Monochrysis lutheri</name>
    <dbReference type="NCBI Taxonomy" id="2081491"/>
    <lineage>
        <taxon>Eukaryota</taxon>
        <taxon>Haptista</taxon>
        <taxon>Haptophyta</taxon>
        <taxon>Pavlovophyceae</taxon>
        <taxon>Pavlovales</taxon>
        <taxon>Pavlovaceae</taxon>
        <taxon>Diacronema</taxon>
    </lineage>
</organism>
<dbReference type="GO" id="GO:0003828">
    <property type="term" value="F:alpha-N-acetylneuraminate alpha-2,8-sialyltransferase activity"/>
    <property type="evidence" value="ECO:0007669"/>
    <property type="project" value="TreeGrafter"/>
</dbReference>
<protein>
    <submittedName>
        <fullName evidence="12">Uncharacterized protein</fullName>
    </submittedName>
</protein>
<keyword evidence="7" id="KW-1133">Transmembrane helix</keyword>
<feature type="region of interest" description="Disordered" evidence="11">
    <location>
        <begin position="144"/>
        <end position="175"/>
    </location>
</feature>
<reference evidence="12" key="1">
    <citation type="submission" date="2021-05" db="EMBL/GenBank/DDBJ databases">
        <title>The genome of the haptophyte Pavlova lutheri (Diacronema luteri, Pavlovales) - a model for lipid biosynthesis in eukaryotic algae.</title>
        <authorList>
            <person name="Hulatt C.J."/>
            <person name="Posewitz M.C."/>
        </authorList>
    </citation>
    <scope>NUCLEOTIDE SEQUENCE</scope>
    <source>
        <strain evidence="12">NIVA-4/92</strain>
    </source>
</reference>
<keyword evidence="9" id="KW-0472">Membrane</keyword>
<evidence type="ECO:0000256" key="4">
    <source>
        <dbReference type="ARBA" id="ARBA00022679"/>
    </source>
</evidence>
<dbReference type="PANTHER" id="PTHR11987:SF53">
    <property type="entry name" value="ALPHA-2,8-SIALYLTRANSFERASE 8F-LIKE"/>
    <property type="match status" value="1"/>
</dbReference>
<comment type="subcellular location">
    <subcellularLocation>
        <location evidence="1">Golgi apparatus membrane</location>
        <topology evidence="1">Single-pass type II membrane protein</topology>
    </subcellularLocation>
</comment>
<evidence type="ECO:0000256" key="9">
    <source>
        <dbReference type="ARBA" id="ARBA00023136"/>
    </source>
</evidence>
<evidence type="ECO:0000256" key="1">
    <source>
        <dbReference type="ARBA" id="ARBA00004323"/>
    </source>
</evidence>
<keyword evidence="10" id="KW-0325">Glycoprotein</keyword>